<sequence length="378" mass="39355">WDDSSSVSSGISDTIDNLSTDDINTSSSISSYANTPASSRKNLDAQTDAEKHSQVERNSLWSSDEVKKSDGGSDSGIKMEPGSKWRRNPSDVSDESDKSTSGRKNAVISQTGSWRRGMSAQVGITTPRTKPSTTSGTLKTPGTGKTDDAKVSEKGRLSPKAGHVKRSPSDAGRSSGDESKKLPTSNSRTTAANANTFGFKKQSGSAVGMTIITASGATITSRSATLGKIPKSSGLMGRTTGRKTSVDGSQNQDDGYLALSARTNLQYRSLPRPSKSSSRSGAGNRSSTSSIDSNISSKSAGLPVPKMREPAKVILGSSLPGLVNQTDKEKGISSDNESVASCNSVKVNPASQPASSGAQSTHQQGAKYPDVASPTLRR</sequence>
<dbReference type="InterPro" id="IPR039041">
    <property type="entry name" value="Nav/unc-53"/>
</dbReference>
<feature type="compositionally biased region" description="Polar residues" evidence="1">
    <location>
        <begin position="182"/>
        <end position="196"/>
    </location>
</feature>
<name>A0A226MW85_CALSU</name>
<feature type="compositionally biased region" description="Polar residues" evidence="1">
    <location>
        <begin position="242"/>
        <end position="253"/>
    </location>
</feature>
<feature type="region of interest" description="Disordered" evidence="1">
    <location>
        <begin position="1"/>
        <end position="378"/>
    </location>
</feature>
<feature type="compositionally biased region" description="Basic and acidic residues" evidence="1">
    <location>
        <begin position="145"/>
        <end position="156"/>
    </location>
</feature>
<gene>
    <name evidence="2" type="ORF">ASZ78_010100</name>
</gene>
<feature type="compositionally biased region" description="Low complexity" evidence="1">
    <location>
        <begin position="1"/>
        <end position="39"/>
    </location>
</feature>
<protein>
    <recommendedName>
        <fullName evidence="4">Neuron navigator 2</fullName>
    </recommendedName>
</protein>
<proteinExistence type="predicted"/>
<dbReference type="Proteomes" id="UP000198323">
    <property type="component" value="Unassembled WGS sequence"/>
</dbReference>
<reference evidence="2 3" key="1">
    <citation type="submission" date="2016-07" db="EMBL/GenBank/DDBJ databases">
        <title>Disparate Historic Effective Population Sizes Predicted by Modern Levels of Genome Diversity for the Scaled Quail (Callipepla squamata) and the Northern Bobwhite (Colinus virginianus): Inferences from First and Second Generation Draft Genome Assemblies for Sympatric New World Quail.</title>
        <authorList>
            <person name="Oldeschulte D.L."/>
            <person name="Halley Y.A."/>
            <person name="Bhattarai E.K."/>
            <person name="Brashear W.A."/>
            <person name="Hill J."/>
            <person name="Metz R.P."/>
            <person name="Johnson C.D."/>
            <person name="Rollins D."/>
            <person name="Peterson M.J."/>
            <person name="Bickhart D.M."/>
            <person name="Decker J.E."/>
            <person name="Seabury C.M."/>
        </authorList>
    </citation>
    <scope>NUCLEOTIDE SEQUENCE [LARGE SCALE GENOMIC DNA]</scope>
    <source>
        <strain evidence="2 3">Texas</strain>
        <tissue evidence="2">Leg muscle</tissue>
    </source>
</reference>
<evidence type="ECO:0008006" key="4">
    <source>
        <dbReference type="Google" id="ProtNLM"/>
    </source>
</evidence>
<dbReference type="PANTHER" id="PTHR12784:SF6">
    <property type="entry name" value="NEURON NAVIGATOR 2"/>
    <property type="match status" value="1"/>
</dbReference>
<accession>A0A226MW85</accession>
<feature type="compositionally biased region" description="Low complexity" evidence="1">
    <location>
        <begin position="210"/>
        <end position="225"/>
    </location>
</feature>
<organism evidence="2 3">
    <name type="scientific">Callipepla squamata</name>
    <name type="common">Scaled quail</name>
    <dbReference type="NCBI Taxonomy" id="9009"/>
    <lineage>
        <taxon>Eukaryota</taxon>
        <taxon>Metazoa</taxon>
        <taxon>Chordata</taxon>
        <taxon>Craniata</taxon>
        <taxon>Vertebrata</taxon>
        <taxon>Euteleostomi</taxon>
        <taxon>Archelosauria</taxon>
        <taxon>Archosauria</taxon>
        <taxon>Dinosauria</taxon>
        <taxon>Saurischia</taxon>
        <taxon>Theropoda</taxon>
        <taxon>Coelurosauria</taxon>
        <taxon>Aves</taxon>
        <taxon>Neognathae</taxon>
        <taxon>Galloanserae</taxon>
        <taxon>Galliformes</taxon>
        <taxon>Odontophoridae</taxon>
        <taxon>Callipepla</taxon>
    </lineage>
</organism>
<feature type="compositionally biased region" description="Low complexity" evidence="1">
    <location>
        <begin position="349"/>
        <end position="360"/>
    </location>
</feature>
<dbReference type="STRING" id="9009.A0A226MW85"/>
<evidence type="ECO:0000256" key="1">
    <source>
        <dbReference type="SAM" id="MobiDB-lite"/>
    </source>
</evidence>
<dbReference type="EMBL" id="MCFN01000382">
    <property type="protein sequence ID" value="OXB59586.1"/>
    <property type="molecule type" value="Genomic_DNA"/>
</dbReference>
<dbReference type="AlphaFoldDB" id="A0A226MW85"/>
<feature type="compositionally biased region" description="Polar residues" evidence="1">
    <location>
        <begin position="122"/>
        <end position="140"/>
    </location>
</feature>
<feature type="non-terminal residue" evidence="2">
    <location>
        <position position="1"/>
    </location>
</feature>
<feature type="compositionally biased region" description="Low complexity" evidence="1">
    <location>
        <begin position="268"/>
        <end position="299"/>
    </location>
</feature>
<evidence type="ECO:0000313" key="3">
    <source>
        <dbReference type="Proteomes" id="UP000198323"/>
    </source>
</evidence>
<evidence type="ECO:0000313" key="2">
    <source>
        <dbReference type="EMBL" id="OXB59586.1"/>
    </source>
</evidence>
<dbReference type="GO" id="GO:0022008">
    <property type="term" value="P:neurogenesis"/>
    <property type="evidence" value="ECO:0007669"/>
    <property type="project" value="InterPro"/>
</dbReference>
<keyword evidence="3" id="KW-1185">Reference proteome</keyword>
<dbReference type="OrthoDB" id="2161974at2759"/>
<comment type="caution">
    <text evidence="2">The sequence shown here is derived from an EMBL/GenBank/DDBJ whole genome shotgun (WGS) entry which is preliminary data.</text>
</comment>
<dbReference type="PANTHER" id="PTHR12784">
    <property type="entry name" value="STEERIN"/>
    <property type="match status" value="1"/>
</dbReference>
<feature type="compositionally biased region" description="Polar residues" evidence="1">
    <location>
        <begin position="333"/>
        <end position="346"/>
    </location>
</feature>